<reference evidence="2 3" key="1">
    <citation type="journal article" date="2019" name="Int. J. Syst. Evol. Microbiol.">
        <title>The Global Catalogue of Microorganisms (GCM) 10K type strain sequencing project: providing services to taxonomists for standard genome sequencing and annotation.</title>
        <authorList>
            <consortium name="The Broad Institute Genomics Platform"/>
            <consortium name="The Broad Institute Genome Sequencing Center for Infectious Disease"/>
            <person name="Wu L."/>
            <person name="Ma J."/>
        </authorList>
    </citation>
    <scope>NUCLEOTIDE SEQUENCE [LARGE SCALE GENOMIC DNA]</scope>
    <source>
        <strain evidence="2 3">JCM 15896</strain>
    </source>
</reference>
<gene>
    <name evidence="2" type="ORF">GCM10009114_28430</name>
</gene>
<evidence type="ECO:0000313" key="2">
    <source>
        <dbReference type="EMBL" id="GAA0858522.1"/>
    </source>
</evidence>
<organism evidence="2 3">
    <name type="scientific">Aliiglaciecola litoralis</name>
    <dbReference type="NCBI Taxonomy" id="582857"/>
    <lineage>
        <taxon>Bacteria</taxon>
        <taxon>Pseudomonadati</taxon>
        <taxon>Pseudomonadota</taxon>
        <taxon>Gammaproteobacteria</taxon>
        <taxon>Alteromonadales</taxon>
        <taxon>Alteromonadaceae</taxon>
        <taxon>Aliiglaciecola</taxon>
    </lineage>
</organism>
<evidence type="ECO:0000313" key="3">
    <source>
        <dbReference type="Proteomes" id="UP001500359"/>
    </source>
</evidence>
<accession>A0ABN1LP48</accession>
<protein>
    <submittedName>
        <fullName evidence="2">DUF4397 domain-containing protein</fullName>
    </submittedName>
</protein>
<proteinExistence type="predicted"/>
<name>A0ABN1LP48_9ALTE</name>
<dbReference type="EMBL" id="BAAAFD010000009">
    <property type="protein sequence ID" value="GAA0858522.1"/>
    <property type="molecule type" value="Genomic_DNA"/>
</dbReference>
<dbReference type="RefSeq" id="WP_343861110.1">
    <property type="nucleotide sequence ID" value="NZ_BAAAFD010000009.1"/>
</dbReference>
<dbReference type="PROSITE" id="PS51257">
    <property type="entry name" value="PROKAR_LIPOPROTEIN"/>
    <property type="match status" value="1"/>
</dbReference>
<dbReference type="Proteomes" id="UP001500359">
    <property type="component" value="Unassembled WGS sequence"/>
</dbReference>
<sequence>MRSKVSMALFGLVLASVLTACSNSDDSNQQFANAGYVQFYNGSSNSAQTIMRGTEKTQILGAASYGDATSLIQVEGGVTEIEFYRTDSDDEEVIIETRDIDIPTGQKTLLMLTGDFANPTFNEFRFNREELEDHFRLFAVSVTDDQTSYDVYMSDSGAPFSAANLLGTVNYESFDELEYWAPDSDSDDFDEGSYTIYLTAPGSQDVIFESDTISFRFATEYVLVIRGSTGALQSGVEVDLVLNSSTVSNYDDINASAQYRIYNSLDNDTVTVSLDGNDDVSPSVELAPNSKTDFTEVEFGDYRLSAESSTNSELTFNNRLVTLNQGESKAILIYQNKDDVLTSVSFNESTQPQVFDKQVAAANLVSDFADVDLYFVRKDETIESAQFLIASIDPGEVKGVTLPSDFYELVAVFDDNEDTQVLLDRTQLLGLNEEQNYIITIETSDGSPTGYKISVLY</sequence>
<keyword evidence="1" id="KW-0732">Signal</keyword>
<keyword evidence="3" id="KW-1185">Reference proteome</keyword>
<comment type="caution">
    <text evidence="2">The sequence shown here is derived from an EMBL/GenBank/DDBJ whole genome shotgun (WGS) entry which is preliminary data.</text>
</comment>
<feature type="chain" id="PRO_5047085529" evidence="1">
    <location>
        <begin position="21"/>
        <end position="457"/>
    </location>
</feature>
<evidence type="ECO:0000256" key="1">
    <source>
        <dbReference type="SAM" id="SignalP"/>
    </source>
</evidence>
<feature type="signal peptide" evidence="1">
    <location>
        <begin position="1"/>
        <end position="20"/>
    </location>
</feature>